<accession>A0ABX7TIM7</accession>
<feature type="domain" description="UspA" evidence="2">
    <location>
        <begin position="1"/>
        <end position="138"/>
    </location>
</feature>
<dbReference type="Pfam" id="PF00582">
    <property type="entry name" value="Usp"/>
    <property type="match status" value="2"/>
</dbReference>
<evidence type="ECO:0000313" key="4">
    <source>
        <dbReference type="Proteomes" id="UP000663908"/>
    </source>
</evidence>
<sequence>MSRTVTVGLDDSPESRAAAEWAAREALLRGLPLKIVHVQEPMPRYVARTPLLDLDDYRLWAERSAREAADGIRLRHPGIEVTTEQLTGTAADVLCEAAGLAELLVLGSRGLGGLSGFMVGSVSLGVVARAERPVVLVRAGEQAADEHRMDPAGVPSAAAPFRPVVLGLDIDQPDDTLLEFAFDAAARRSAALRAVHAWPAPPASFHGFTADPALHDVLARGQASLLGKVLRPWREKFPDVEVIEAVRCGGAAQVLVDGSRDASLVVVGRRIRTGPFGARIGHVTHSALHHIAAPVAVVAHS</sequence>
<evidence type="ECO:0000313" key="3">
    <source>
        <dbReference type="EMBL" id="QTD96429.1"/>
    </source>
</evidence>
<comment type="similarity">
    <text evidence="1">Belongs to the universal stress protein A family.</text>
</comment>
<keyword evidence="4" id="KW-1185">Reference proteome</keyword>
<feature type="domain" description="UspA" evidence="2">
    <location>
        <begin position="161"/>
        <end position="298"/>
    </location>
</feature>
<organism evidence="3 4">
    <name type="scientific">Streptomyces cyanogenus</name>
    <dbReference type="NCBI Taxonomy" id="80860"/>
    <lineage>
        <taxon>Bacteria</taxon>
        <taxon>Bacillati</taxon>
        <taxon>Actinomycetota</taxon>
        <taxon>Actinomycetes</taxon>
        <taxon>Kitasatosporales</taxon>
        <taxon>Streptomycetaceae</taxon>
        <taxon>Streptomyces</taxon>
    </lineage>
</organism>
<protein>
    <submittedName>
        <fullName evidence="3">Universal stress protein</fullName>
    </submittedName>
</protein>
<evidence type="ECO:0000259" key="2">
    <source>
        <dbReference type="Pfam" id="PF00582"/>
    </source>
</evidence>
<dbReference type="InterPro" id="IPR014729">
    <property type="entry name" value="Rossmann-like_a/b/a_fold"/>
</dbReference>
<dbReference type="EMBL" id="CP071839">
    <property type="protein sequence ID" value="QTD96429.1"/>
    <property type="molecule type" value="Genomic_DNA"/>
</dbReference>
<reference evidence="3 4" key="1">
    <citation type="submission" date="2021-03" db="EMBL/GenBank/DDBJ databases">
        <title>Complete genome sequence of Streptomyces cyanogenus S136, producer of anticancer angucycline landomycin A.</title>
        <authorList>
            <person name="Hrab P."/>
            <person name="Ruckert C."/>
            <person name="Busche T."/>
            <person name="Ostash I."/>
            <person name="Kalinowski J."/>
            <person name="Fedorenko V."/>
            <person name="Yushchuk O."/>
            <person name="Ostash B."/>
        </authorList>
    </citation>
    <scope>NUCLEOTIDE SEQUENCE [LARGE SCALE GENOMIC DNA]</scope>
    <source>
        <strain evidence="3 4">S136</strain>
    </source>
</reference>
<dbReference type="PRINTS" id="PR01438">
    <property type="entry name" value="UNVRSLSTRESS"/>
</dbReference>
<dbReference type="InterPro" id="IPR006015">
    <property type="entry name" value="Universal_stress_UspA"/>
</dbReference>
<dbReference type="Gene3D" id="3.40.50.620">
    <property type="entry name" value="HUPs"/>
    <property type="match status" value="2"/>
</dbReference>
<name>A0ABX7TIM7_STRCY</name>
<dbReference type="RefSeq" id="WP_208030405.1">
    <property type="nucleotide sequence ID" value="NZ_CP071839.1"/>
</dbReference>
<dbReference type="InterPro" id="IPR006016">
    <property type="entry name" value="UspA"/>
</dbReference>
<dbReference type="PANTHER" id="PTHR46268:SF6">
    <property type="entry name" value="UNIVERSAL STRESS PROTEIN UP12"/>
    <property type="match status" value="1"/>
</dbReference>
<dbReference type="PANTHER" id="PTHR46268">
    <property type="entry name" value="STRESS RESPONSE PROTEIN NHAX"/>
    <property type="match status" value="1"/>
</dbReference>
<gene>
    <name evidence="3" type="ORF">S1361_03665</name>
</gene>
<dbReference type="SUPFAM" id="SSF52402">
    <property type="entry name" value="Adenine nucleotide alpha hydrolases-like"/>
    <property type="match status" value="2"/>
</dbReference>
<dbReference type="Proteomes" id="UP000663908">
    <property type="component" value="Chromosome"/>
</dbReference>
<proteinExistence type="inferred from homology"/>
<evidence type="ECO:0000256" key="1">
    <source>
        <dbReference type="ARBA" id="ARBA00008791"/>
    </source>
</evidence>